<gene>
    <name evidence="2" type="ORF">PCOR1329_LOCUS82607</name>
</gene>
<accession>A0ABN9Y512</accession>
<evidence type="ECO:0000313" key="2">
    <source>
        <dbReference type="EMBL" id="CAK0907644.1"/>
    </source>
</evidence>
<dbReference type="Proteomes" id="UP001189429">
    <property type="component" value="Unassembled WGS sequence"/>
</dbReference>
<reference evidence="2" key="1">
    <citation type="submission" date="2023-10" db="EMBL/GenBank/DDBJ databases">
        <authorList>
            <person name="Chen Y."/>
            <person name="Shah S."/>
            <person name="Dougan E. K."/>
            <person name="Thang M."/>
            <person name="Chan C."/>
        </authorList>
    </citation>
    <scope>NUCLEOTIDE SEQUENCE [LARGE SCALE GENOMIC DNA]</scope>
</reference>
<name>A0ABN9Y512_9DINO</name>
<evidence type="ECO:0000256" key="1">
    <source>
        <dbReference type="SAM" id="Phobius"/>
    </source>
</evidence>
<keyword evidence="1" id="KW-0472">Membrane</keyword>
<feature type="transmembrane region" description="Helical" evidence="1">
    <location>
        <begin position="170"/>
        <end position="201"/>
    </location>
</feature>
<sequence>MWKSGWSEDKKKFCCQSESVGCDESPTDIDVDCDAGYDQWEAGWSEEKKKACCNLENKGCNFDCAAGQDMWKTGWSEDKKKFCCQSGSVGCDESLTDIDVDCDAGYDLWEAGWSEQKKKLCCDTVGKGCTFDCEAGYSMWAAGWSDGKKQYCCKTEHKGCKEPRGDGSGAMVMTLSLVFGILFCCIALLIACLGFGLFNYLRDKFNSLSQRTTVDPKQGQHKAVSEWIFKPSDGNAIVTLEGPSVDSPDTGNRLEPREVFQVSEERAPEVEDKFEDVEGGMTMEEVDDVNRHFLKLADGRGWVLDREAGHEMCYRLGEPVDERWIYDPENGKPMGIREEPALDGEQTGEVIRPGDRFEVSEILLADGEVLALRLMDDRGWVFDEISDGSIVCRRLLDETWVYEPENGAPIGIRSGPDVYGEKTGHKLHAEETFQVEEIEVGDDGTLFLKLEDGRGWLFDKHPELGNMCRRVT</sequence>
<dbReference type="EMBL" id="CAUYUJ010021899">
    <property type="protein sequence ID" value="CAK0907644.1"/>
    <property type="molecule type" value="Genomic_DNA"/>
</dbReference>
<organism evidence="2 3">
    <name type="scientific">Prorocentrum cordatum</name>
    <dbReference type="NCBI Taxonomy" id="2364126"/>
    <lineage>
        <taxon>Eukaryota</taxon>
        <taxon>Sar</taxon>
        <taxon>Alveolata</taxon>
        <taxon>Dinophyceae</taxon>
        <taxon>Prorocentrales</taxon>
        <taxon>Prorocentraceae</taxon>
        <taxon>Prorocentrum</taxon>
    </lineage>
</organism>
<protein>
    <submittedName>
        <fullName evidence="2">Uncharacterized protein</fullName>
    </submittedName>
</protein>
<keyword evidence="1" id="KW-0812">Transmembrane</keyword>
<evidence type="ECO:0000313" key="3">
    <source>
        <dbReference type="Proteomes" id="UP001189429"/>
    </source>
</evidence>
<keyword evidence="3" id="KW-1185">Reference proteome</keyword>
<keyword evidence="1" id="KW-1133">Transmembrane helix</keyword>
<proteinExistence type="predicted"/>
<comment type="caution">
    <text evidence="2">The sequence shown here is derived from an EMBL/GenBank/DDBJ whole genome shotgun (WGS) entry which is preliminary data.</text>
</comment>